<name>A0A8S1FAQ3_9PELO</name>
<dbReference type="Pfam" id="PF02170">
    <property type="entry name" value="PAZ"/>
    <property type="match status" value="1"/>
</dbReference>
<dbReference type="InterPro" id="IPR036085">
    <property type="entry name" value="PAZ_dom_sf"/>
</dbReference>
<evidence type="ECO:0000256" key="2">
    <source>
        <dbReference type="SAM" id="MobiDB-lite"/>
    </source>
</evidence>
<dbReference type="OrthoDB" id="9981668at2759"/>
<dbReference type="InterPro" id="IPR003100">
    <property type="entry name" value="PAZ_dom"/>
</dbReference>
<evidence type="ECO:0000313" key="6">
    <source>
        <dbReference type="Proteomes" id="UP000494206"/>
    </source>
</evidence>
<accession>A0A8S1FAQ3</accession>
<dbReference type="SUPFAM" id="SSF101690">
    <property type="entry name" value="PAZ domain"/>
    <property type="match status" value="1"/>
</dbReference>
<dbReference type="PANTHER" id="PTHR22891">
    <property type="entry name" value="EUKARYOTIC TRANSLATION INITIATION FACTOR 2C"/>
    <property type="match status" value="1"/>
</dbReference>
<keyword evidence="6" id="KW-1185">Reference proteome</keyword>
<feature type="region of interest" description="Disordered" evidence="2">
    <location>
        <begin position="1"/>
        <end position="27"/>
    </location>
</feature>
<comment type="caution">
    <text evidence="5">The sequence shown here is derived from an EMBL/GenBank/DDBJ whole genome shotgun (WGS) entry which is preliminary data.</text>
</comment>
<evidence type="ECO:0000313" key="5">
    <source>
        <dbReference type="EMBL" id="CAB3408659.1"/>
    </source>
</evidence>
<dbReference type="InterPro" id="IPR012337">
    <property type="entry name" value="RNaseH-like_sf"/>
</dbReference>
<reference evidence="5 6" key="1">
    <citation type="submission" date="2020-04" db="EMBL/GenBank/DDBJ databases">
        <authorList>
            <person name="Laetsch R D."/>
            <person name="Stevens L."/>
            <person name="Kumar S."/>
            <person name="Blaxter L. M."/>
        </authorList>
    </citation>
    <scope>NUCLEOTIDE SEQUENCE [LARGE SCALE GENOMIC DNA]</scope>
</reference>
<evidence type="ECO:0000256" key="1">
    <source>
        <dbReference type="RuleBase" id="RU361178"/>
    </source>
</evidence>
<feature type="domain" description="PAZ" evidence="3">
    <location>
        <begin position="318"/>
        <end position="424"/>
    </location>
</feature>
<dbReference type="Gene3D" id="3.40.50.2300">
    <property type="match status" value="1"/>
</dbReference>
<gene>
    <name evidence="5" type="ORF">CBOVIS_LOCUS10411</name>
</gene>
<dbReference type="Proteomes" id="UP000494206">
    <property type="component" value="Unassembled WGS sequence"/>
</dbReference>
<evidence type="ECO:0000259" key="3">
    <source>
        <dbReference type="PROSITE" id="PS50821"/>
    </source>
</evidence>
<dbReference type="CDD" id="cd02846">
    <property type="entry name" value="PAZ_argonaute_like"/>
    <property type="match status" value="1"/>
</dbReference>
<dbReference type="SMART" id="SM00949">
    <property type="entry name" value="PAZ"/>
    <property type="match status" value="1"/>
</dbReference>
<evidence type="ECO:0000259" key="4">
    <source>
        <dbReference type="PROSITE" id="PS50822"/>
    </source>
</evidence>
<dbReference type="Pfam" id="PF02171">
    <property type="entry name" value="Piwi"/>
    <property type="match status" value="1"/>
</dbReference>
<organism evidence="5 6">
    <name type="scientific">Caenorhabditis bovis</name>
    <dbReference type="NCBI Taxonomy" id="2654633"/>
    <lineage>
        <taxon>Eukaryota</taxon>
        <taxon>Metazoa</taxon>
        <taxon>Ecdysozoa</taxon>
        <taxon>Nematoda</taxon>
        <taxon>Chromadorea</taxon>
        <taxon>Rhabditida</taxon>
        <taxon>Rhabditina</taxon>
        <taxon>Rhabditomorpha</taxon>
        <taxon>Rhabditoidea</taxon>
        <taxon>Rhabditidae</taxon>
        <taxon>Peloderinae</taxon>
        <taxon>Caenorhabditis</taxon>
    </lineage>
</organism>
<evidence type="ECO:0008006" key="7">
    <source>
        <dbReference type="Google" id="ProtNLM"/>
    </source>
</evidence>
<dbReference type="PROSITE" id="PS50821">
    <property type="entry name" value="PAZ"/>
    <property type="match status" value="1"/>
</dbReference>
<sequence>MPPIPMPPMPPAPPAPPAPPIAAPPAPALEYDSITKTSTDACKKRLLQLNFPEGKPVLAAMKEPGSSGCPTNIQSNVFGLELEKDTTIYSYSVHISFELRNGKIAIFTKKGKEDFVVRDRHSKCIDIFYTAVEKNKEFFQLSNGNNLIYDGQSLLFTTKPIINDTDKKIKLIEIDGASTKNEDLKECSCIKVEIFRSERREIELSRENLLQRTADPNLQVNDRSLTQILELVLSQRIIRETERFGYFEHGKVFVLNPMGEGYNEEDCINVGDGKQLLPGLKKSISFIEGPMKRGNNNPSLIVDAMKAAFHVEDTIANKVSSILNLREPVLIRDSQMDIATNVIKGLDCYSTYTGKKRHLVVQGLHHANSRQARFELKDGGSTTVYDYFKTKYNVPIKYPDLNLVLAKERGNTNFYPMELLIISPNQRVKISQQTSAQSQNTTRACAVLPAVRQGLIVKGMTVTGLLDNKNELLDALGIKIYRDPLMCSGRTLMENKLKYGGNNEIIAKMGKWRQGPYLAPATMPTWAVFAFISGRKNIDLRGFMDAYMNGLRNHGIRFSNPVLMEQKDPSQLEQCFVFAESQKCKFLLFITDSSIKTCHAKIKYYERKYEIVTQDLTSAVVEKCSRTSSAVTIGNIINKTNMKLGGINYAVLNKSLVGDQLIIGIGVSAPPPGSKFLLEGRGILNPSIIGYSSNAKSNDEYIGDFILSTVGSDSVIIGVEEIVKNSIERYTQSRRGIIPKRLIIYRTGAAEGSFPSILSYEIPLAKAALKERGCEETKLIYIVVSKDHSIRLFKDVIPGRGSKATEQNIPPGVVVDSEITHPSCKQFFLNSHTTLQGSAKSPLYSVIYDECNAPMDRLEDITFALCHHHQIVTLTTSLPSPLYIALEYAKRGRTLWTERETEETSHSNDSDREKLREITTELSFKTTSLADIRVNA</sequence>
<dbReference type="SMART" id="SM00950">
    <property type="entry name" value="Piwi"/>
    <property type="match status" value="1"/>
</dbReference>
<dbReference type="GO" id="GO:0003723">
    <property type="term" value="F:RNA binding"/>
    <property type="evidence" value="ECO:0007669"/>
    <property type="project" value="InterPro"/>
</dbReference>
<feature type="domain" description="Piwi" evidence="4">
    <location>
        <begin position="611"/>
        <end position="897"/>
    </location>
</feature>
<proteinExistence type="inferred from homology"/>
<dbReference type="Gene3D" id="2.170.260.10">
    <property type="entry name" value="paz domain"/>
    <property type="match status" value="1"/>
</dbReference>
<comment type="similarity">
    <text evidence="1">Belongs to the argonaute family.</text>
</comment>
<dbReference type="InterPro" id="IPR003165">
    <property type="entry name" value="Piwi"/>
</dbReference>
<dbReference type="SUPFAM" id="SSF53098">
    <property type="entry name" value="Ribonuclease H-like"/>
    <property type="match status" value="1"/>
</dbReference>
<dbReference type="Gene3D" id="3.30.420.10">
    <property type="entry name" value="Ribonuclease H-like superfamily/Ribonuclease H"/>
    <property type="match status" value="1"/>
</dbReference>
<dbReference type="EMBL" id="CADEPM010000007">
    <property type="protein sequence ID" value="CAB3408659.1"/>
    <property type="molecule type" value="Genomic_DNA"/>
</dbReference>
<dbReference type="PROSITE" id="PS50822">
    <property type="entry name" value="PIWI"/>
    <property type="match status" value="1"/>
</dbReference>
<dbReference type="AlphaFoldDB" id="A0A8S1FAQ3"/>
<protein>
    <recommendedName>
        <fullName evidence="7">Piwi domain-containing protein</fullName>
    </recommendedName>
</protein>
<dbReference type="InterPro" id="IPR036397">
    <property type="entry name" value="RNaseH_sf"/>
</dbReference>